<keyword evidence="1" id="KW-0472">Membrane</keyword>
<feature type="transmembrane region" description="Helical" evidence="1">
    <location>
        <begin position="14"/>
        <end position="37"/>
    </location>
</feature>
<dbReference type="InParanoid" id="K9TRX3"/>
<evidence type="ECO:0000256" key="1">
    <source>
        <dbReference type="SAM" id="Phobius"/>
    </source>
</evidence>
<dbReference type="HOGENOM" id="CLU_2789912_0_0_3"/>
<protein>
    <submittedName>
        <fullName evidence="2">Uncharacterized protein</fullName>
    </submittedName>
</protein>
<evidence type="ECO:0000313" key="3">
    <source>
        <dbReference type="Proteomes" id="UP000010367"/>
    </source>
</evidence>
<keyword evidence="1" id="KW-0812">Transmembrane</keyword>
<keyword evidence="1" id="KW-1133">Transmembrane helix</keyword>
<accession>K9TRX3</accession>
<proteinExistence type="predicted"/>
<name>K9TRX3_9CYAN</name>
<organism evidence="2 3">
    <name type="scientific">Oscillatoria acuminata PCC 6304</name>
    <dbReference type="NCBI Taxonomy" id="56110"/>
    <lineage>
        <taxon>Bacteria</taxon>
        <taxon>Bacillati</taxon>
        <taxon>Cyanobacteriota</taxon>
        <taxon>Cyanophyceae</taxon>
        <taxon>Oscillatoriophycideae</taxon>
        <taxon>Oscillatoriales</taxon>
        <taxon>Oscillatoriaceae</taxon>
        <taxon>Oscillatoria</taxon>
    </lineage>
</organism>
<dbReference type="KEGG" id="oac:Oscil6304_5800"/>
<gene>
    <name evidence="2" type="ORF">Oscil6304_5800</name>
</gene>
<dbReference type="Proteomes" id="UP000010367">
    <property type="component" value="Chromosome"/>
</dbReference>
<reference evidence="2 3" key="1">
    <citation type="submission" date="2012-06" db="EMBL/GenBank/DDBJ databases">
        <title>Finished chromosome of genome of Oscillatoria acuminata PCC 6304.</title>
        <authorList>
            <consortium name="US DOE Joint Genome Institute"/>
            <person name="Gugger M."/>
            <person name="Coursin T."/>
            <person name="Rippka R."/>
            <person name="Tandeau De Marsac N."/>
            <person name="Huntemann M."/>
            <person name="Wei C.-L."/>
            <person name="Han J."/>
            <person name="Detter J.C."/>
            <person name="Han C."/>
            <person name="Tapia R."/>
            <person name="Davenport K."/>
            <person name="Daligault H."/>
            <person name="Erkkila T."/>
            <person name="Gu W."/>
            <person name="Munk A.C.C."/>
            <person name="Teshima H."/>
            <person name="Xu Y."/>
            <person name="Chain P."/>
            <person name="Chen A."/>
            <person name="Krypides N."/>
            <person name="Mavromatis K."/>
            <person name="Markowitz V."/>
            <person name="Szeto E."/>
            <person name="Ivanova N."/>
            <person name="Mikhailova N."/>
            <person name="Ovchinnikova G."/>
            <person name="Pagani I."/>
            <person name="Pati A."/>
            <person name="Goodwin L."/>
            <person name="Peters L."/>
            <person name="Pitluck S."/>
            <person name="Woyke T."/>
            <person name="Kerfeld C."/>
        </authorList>
    </citation>
    <scope>NUCLEOTIDE SEQUENCE [LARGE SCALE GENOMIC DNA]</scope>
    <source>
        <strain evidence="2 3">PCC 6304</strain>
    </source>
</reference>
<feature type="transmembrane region" description="Helical" evidence="1">
    <location>
        <begin position="49"/>
        <end position="66"/>
    </location>
</feature>
<dbReference type="STRING" id="56110.Oscil6304_5800"/>
<keyword evidence="3" id="KW-1185">Reference proteome</keyword>
<dbReference type="EMBL" id="CP003607">
    <property type="protein sequence ID" value="AFY85270.1"/>
    <property type="molecule type" value="Genomic_DNA"/>
</dbReference>
<evidence type="ECO:0000313" key="2">
    <source>
        <dbReference type="EMBL" id="AFY85270.1"/>
    </source>
</evidence>
<sequence length="68" mass="7686">MLKSNSPLHLFPEIVIMSVIVMLVVSYVAWLLTSLLVSIPIFFLGSVRLPLQVGLFVIFLLILWTVED</sequence>
<dbReference type="AlphaFoldDB" id="K9TRX3"/>